<feature type="transmembrane region" description="Helical" evidence="6">
    <location>
        <begin position="149"/>
        <end position="167"/>
    </location>
</feature>
<dbReference type="PROSITE" id="PS50850">
    <property type="entry name" value="MFS"/>
    <property type="match status" value="1"/>
</dbReference>
<keyword evidence="5 6" id="KW-0472">Membrane</keyword>
<keyword evidence="2" id="KW-0813">Transport</keyword>
<accession>A0A7C8ZTL1</accession>
<name>A0A7C8ZTL1_OPUST</name>
<dbReference type="GO" id="GO:0022857">
    <property type="term" value="F:transmembrane transporter activity"/>
    <property type="evidence" value="ECO:0007669"/>
    <property type="project" value="InterPro"/>
</dbReference>
<evidence type="ECO:0000256" key="2">
    <source>
        <dbReference type="ARBA" id="ARBA00022448"/>
    </source>
</evidence>
<dbReference type="AlphaFoldDB" id="A0A7C8ZTL1"/>
<feature type="transmembrane region" description="Helical" evidence="6">
    <location>
        <begin position="93"/>
        <end position="111"/>
    </location>
</feature>
<evidence type="ECO:0000256" key="5">
    <source>
        <dbReference type="ARBA" id="ARBA00023136"/>
    </source>
</evidence>
<dbReference type="EMBL" id="GISG01169464">
    <property type="protein sequence ID" value="MBA4651339.1"/>
    <property type="molecule type" value="Transcribed_RNA"/>
</dbReference>
<dbReference type="InterPro" id="IPR020846">
    <property type="entry name" value="MFS_dom"/>
</dbReference>
<dbReference type="Pfam" id="PF07690">
    <property type="entry name" value="MFS_1"/>
    <property type="match status" value="1"/>
</dbReference>
<evidence type="ECO:0000259" key="7">
    <source>
        <dbReference type="PROSITE" id="PS50850"/>
    </source>
</evidence>
<feature type="transmembrane region" description="Helical" evidence="6">
    <location>
        <begin position="24"/>
        <end position="51"/>
    </location>
</feature>
<evidence type="ECO:0000256" key="4">
    <source>
        <dbReference type="ARBA" id="ARBA00022989"/>
    </source>
</evidence>
<organism evidence="8">
    <name type="scientific">Opuntia streptacantha</name>
    <name type="common">Prickly pear cactus</name>
    <name type="synonym">Opuntia cardona</name>
    <dbReference type="NCBI Taxonomy" id="393608"/>
    <lineage>
        <taxon>Eukaryota</taxon>
        <taxon>Viridiplantae</taxon>
        <taxon>Streptophyta</taxon>
        <taxon>Embryophyta</taxon>
        <taxon>Tracheophyta</taxon>
        <taxon>Spermatophyta</taxon>
        <taxon>Magnoliopsida</taxon>
        <taxon>eudicotyledons</taxon>
        <taxon>Gunneridae</taxon>
        <taxon>Pentapetalae</taxon>
        <taxon>Caryophyllales</taxon>
        <taxon>Cactineae</taxon>
        <taxon>Cactaceae</taxon>
        <taxon>Opuntioideae</taxon>
        <taxon>Opuntia</taxon>
    </lineage>
</organism>
<dbReference type="InterPro" id="IPR036259">
    <property type="entry name" value="MFS_trans_sf"/>
</dbReference>
<keyword evidence="3 6" id="KW-0812">Transmembrane</keyword>
<dbReference type="SUPFAM" id="SSF103473">
    <property type="entry name" value="MFS general substrate transporter"/>
    <property type="match status" value="1"/>
</dbReference>
<sequence>MEEDTQKYSIDDALTATGFGKFQILLLAYAGMGWVSEAMEMMLLSFVGPAIQAEWGLSSNQESMITSVVFAGMLIGAYSWGAVSDKFGRKRGFLITAIVTSGAGMFSAVSPNYASLLVFRFFVGVGLGGGPVLSSWFLEFVPAPSRDCYAVFGLEVAACSLCCPFFFSTCILQ</sequence>
<comment type="subcellular location">
    <subcellularLocation>
        <location evidence="1">Membrane</location>
        <topology evidence="1">Multi-pass membrane protein</topology>
    </subcellularLocation>
</comment>
<reference evidence="8" key="1">
    <citation type="journal article" date="2013" name="J. Plant Res.">
        <title>Effect of fungi and light on seed germination of three Opuntia species from semiarid lands of central Mexico.</title>
        <authorList>
            <person name="Delgado-Sanchez P."/>
            <person name="Jimenez-Bremont J.F."/>
            <person name="Guerrero-Gonzalez Mde L."/>
            <person name="Flores J."/>
        </authorList>
    </citation>
    <scope>NUCLEOTIDE SEQUENCE</scope>
    <source>
        <tissue evidence="8">Cladode</tissue>
    </source>
</reference>
<dbReference type="PANTHER" id="PTHR23511">
    <property type="entry name" value="SYNAPTIC VESICLE GLYCOPROTEIN 2"/>
    <property type="match status" value="1"/>
</dbReference>
<feature type="transmembrane region" description="Helical" evidence="6">
    <location>
        <begin position="117"/>
        <end position="137"/>
    </location>
</feature>
<dbReference type="Gene3D" id="1.20.1250.20">
    <property type="entry name" value="MFS general substrate transporter like domains"/>
    <property type="match status" value="1"/>
</dbReference>
<evidence type="ECO:0000256" key="3">
    <source>
        <dbReference type="ARBA" id="ARBA00022692"/>
    </source>
</evidence>
<proteinExistence type="predicted"/>
<feature type="domain" description="Major facilitator superfamily (MFS) profile" evidence="7">
    <location>
        <begin position="26"/>
        <end position="173"/>
    </location>
</feature>
<dbReference type="InterPro" id="IPR011701">
    <property type="entry name" value="MFS"/>
</dbReference>
<evidence type="ECO:0000256" key="6">
    <source>
        <dbReference type="SAM" id="Phobius"/>
    </source>
</evidence>
<evidence type="ECO:0000256" key="1">
    <source>
        <dbReference type="ARBA" id="ARBA00004141"/>
    </source>
</evidence>
<feature type="transmembrane region" description="Helical" evidence="6">
    <location>
        <begin position="63"/>
        <end position="81"/>
    </location>
</feature>
<dbReference type="GO" id="GO:0016020">
    <property type="term" value="C:membrane"/>
    <property type="evidence" value="ECO:0007669"/>
    <property type="project" value="UniProtKB-SubCell"/>
</dbReference>
<keyword evidence="4 6" id="KW-1133">Transmembrane helix</keyword>
<protein>
    <recommendedName>
        <fullName evidence="7">Major facilitator superfamily (MFS) profile domain-containing protein</fullName>
    </recommendedName>
</protein>
<evidence type="ECO:0000313" key="8">
    <source>
        <dbReference type="EMBL" id="MBA4651339.1"/>
    </source>
</evidence>
<dbReference type="PANTHER" id="PTHR23511:SF5">
    <property type="entry name" value="MAJOR FACILITATOR-TYPE TRANSPORTER HXNZ-RELATED"/>
    <property type="match status" value="1"/>
</dbReference>
<reference evidence="8" key="2">
    <citation type="submission" date="2020-07" db="EMBL/GenBank/DDBJ databases">
        <authorList>
            <person name="Vera ALvarez R."/>
            <person name="Arias-Moreno D.M."/>
            <person name="Jimenez-Jacinto V."/>
            <person name="Jimenez-Bremont J.F."/>
            <person name="Swaminathan K."/>
            <person name="Moose S.P."/>
            <person name="Guerrero-Gonzalez M.L."/>
            <person name="Marino-Ramirez L."/>
            <person name="Landsman D."/>
            <person name="Rodriguez-Kessler M."/>
            <person name="Delgado-Sanchez P."/>
        </authorList>
    </citation>
    <scope>NUCLEOTIDE SEQUENCE</scope>
    <source>
        <tissue evidence="8">Cladode</tissue>
    </source>
</reference>